<evidence type="ECO:0000313" key="2">
    <source>
        <dbReference type="Proteomes" id="UP001295684"/>
    </source>
</evidence>
<organism evidence="1 2">
    <name type="scientific">Euplotes crassus</name>
    <dbReference type="NCBI Taxonomy" id="5936"/>
    <lineage>
        <taxon>Eukaryota</taxon>
        <taxon>Sar</taxon>
        <taxon>Alveolata</taxon>
        <taxon>Ciliophora</taxon>
        <taxon>Intramacronucleata</taxon>
        <taxon>Spirotrichea</taxon>
        <taxon>Hypotrichia</taxon>
        <taxon>Euplotida</taxon>
        <taxon>Euplotidae</taxon>
        <taxon>Moneuplotes</taxon>
    </lineage>
</organism>
<evidence type="ECO:0000313" key="1">
    <source>
        <dbReference type="EMBL" id="CAI2375391.1"/>
    </source>
</evidence>
<gene>
    <name evidence="1" type="ORF">ECRASSUSDP1_LOCUS16753</name>
</gene>
<sequence length="338" mass="39331">MEAVSNFLCGQYEIVDKILNLMEEKGVSQTLLTSLNQDQGFMRFCIEWCAPRWYSLQDQNIEQSFDQISTITKSIKAHRRKPDGSEAEDSKDNEESWLTHLKEFSIKLLNSKAINIYGIEDLYDLKSTMAVDFDNDIKLGYINCIKQLEIPYLPKIQLISGHSRKSRMRKFLSNSFINKTNEIWISNGGPSIREVENIKIEKISRELQQILPKVVQKVTINSFEINQKQLRRIFSLCRDKEDLMFFNCKLLLDTVPDLSKALLNCRISRLDFYNCGHPKLTNWAKEPHLFENLVNALSQSEDLKKSLTLIKITRRSPPAEITKEILQKYHLDHINLSL</sequence>
<keyword evidence="2" id="KW-1185">Reference proteome</keyword>
<dbReference type="AlphaFoldDB" id="A0AAD1XMC2"/>
<comment type="caution">
    <text evidence="1">The sequence shown here is derived from an EMBL/GenBank/DDBJ whole genome shotgun (WGS) entry which is preliminary data.</text>
</comment>
<name>A0AAD1XMC2_EUPCR</name>
<dbReference type="Proteomes" id="UP001295684">
    <property type="component" value="Unassembled WGS sequence"/>
</dbReference>
<proteinExistence type="predicted"/>
<protein>
    <submittedName>
        <fullName evidence="1">Uncharacterized protein</fullName>
    </submittedName>
</protein>
<reference evidence="1" key="1">
    <citation type="submission" date="2023-07" db="EMBL/GenBank/DDBJ databases">
        <authorList>
            <consortium name="AG Swart"/>
            <person name="Singh M."/>
            <person name="Singh A."/>
            <person name="Seah K."/>
            <person name="Emmerich C."/>
        </authorList>
    </citation>
    <scope>NUCLEOTIDE SEQUENCE</scope>
    <source>
        <strain evidence="1">DP1</strain>
    </source>
</reference>
<accession>A0AAD1XMC2</accession>
<dbReference type="EMBL" id="CAMPGE010016865">
    <property type="protein sequence ID" value="CAI2375391.1"/>
    <property type="molecule type" value="Genomic_DNA"/>
</dbReference>